<organism evidence="2">
    <name type="scientific">Anopheles darlingi</name>
    <name type="common">Mosquito</name>
    <dbReference type="NCBI Taxonomy" id="43151"/>
    <lineage>
        <taxon>Eukaryota</taxon>
        <taxon>Metazoa</taxon>
        <taxon>Ecdysozoa</taxon>
        <taxon>Arthropoda</taxon>
        <taxon>Hexapoda</taxon>
        <taxon>Insecta</taxon>
        <taxon>Pterygota</taxon>
        <taxon>Neoptera</taxon>
        <taxon>Endopterygota</taxon>
        <taxon>Diptera</taxon>
        <taxon>Nematocera</taxon>
        <taxon>Culicoidea</taxon>
        <taxon>Culicidae</taxon>
        <taxon>Anophelinae</taxon>
        <taxon>Anopheles</taxon>
    </lineage>
</organism>
<accession>A0A2M4D427</accession>
<evidence type="ECO:0000313" key="2">
    <source>
        <dbReference type="EMBL" id="MBW72307.1"/>
    </source>
</evidence>
<sequence length="92" mass="10206">MNKSVLLVPPRASSTAAALFCVLLLPRCLPPALPSGPSDSGSMTEDCMSCRTKAVIIWMLPPLLTSLYGRRFRFEWGNRSNDVRMSDTMLCR</sequence>
<name>A0A2M4D427_ANODA</name>
<feature type="signal peptide" evidence="1">
    <location>
        <begin position="1"/>
        <end position="34"/>
    </location>
</feature>
<dbReference type="AlphaFoldDB" id="A0A2M4D427"/>
<reference evidence="2" key="1">
    <citation type="submission" date="2018-01" db="EMBL/GenBank/DDBJ databases">
        <title>An insight into the sialome of Amazonian anophelines.</title>
        <authorList>
            <person name="Ribeiro J.M."/>
            <person name="Scarpassa V."/>
            <person name="Calvo E."/>
        </authorList>
    </citation>
    <scope>NUCLEOTIDE SEQUENCE</scope>
</reference>
<feature type="chain" id="PRO_5014869690" evidence="1">
    <location>
        <begin position="35"/>
        <end position="92"/>
    </location>
</feature>
<protein>
    <submittedName>
        <fullName evidence="2">Putative secreted protein</fullName>
    </submittedName>
</protein>
<evidence type="ECO:0000256" key="1">
    <source>
        <dbReference type="SAM" id="SignalP"/>
    </source>
</evidence>
<proteinExistence type="predicted"/>
<dbReference type="EMBL" id="GGFL01008129">
    <property type="protein sequence ID" value="MBW72307.1"/>
    <property type="molecule type" value="Transcribed_RNA"/>
</dbReference>
<keyword evidence="1" id="KW-0732">Signal</keyword>